<keyword evidence="4" id="KW-1185">Reference proteome</keyword>
<dbReference type="AlphaFoldDB" id="A0A1G6ZHG5"/>
<evidence type="ECO:0000313" key="3">
    <source>
        <dbReference type="EMBL" id="SDE01911.1"/>
    </source>
</evidence>
<feature type="transmembrane region" description="Helical" evidence="1">
    <location>
        <begin position="47"/>
        <end position="68"/>
    </location>
</feature>
<keyword evidence="1" id="KW-1133">Transmembrane helix</keyword>
<dbReference type="STRING" id="67344.SAMN05216505_11519"/>
<dbReference type="InterPro" id="IPR006976">
    <property type="entry name" value="VanZ-like"/>
</dbReference>
<gene>
    <name evidence="3" type="ORF">SAMN05216505_11519</name>
</gene>
<dbReference type="Proteomes" id="UP000182100">
    <property type="component" value="Unassembled WGS sequence"/>
</dbReference>
<evidence type="ECO:0000259" key="2">
    <source>
        <dbReference type="Pfam" id="PF04892"/>
    </source>
</evidence>
<dbReference type="EMBL" id="FMZK01000015">
    <property type="protein sequence ID" value="SDE01911.1"/>
    <property type="molecule type" value="Genomic_DNA"/>
</dbReference>
<evidence type="ECO:0000313" key="4">
    <source>
        <dbReference type="Proteomes" id="UP000182100"/>
    </source>
</evidence>
<dbReference type="PANTHER" id="PTHR36834">
    <property type="entry name" value="MEMBRANE PROTEIN-RELATED"/>
    <property type="match status" value="1"/>
</dbReference>
<dbReference type="Pfam" id="PF04892">
    <property type="entry name" value="VanZ"/>
    <property type="match status" value="1"/>
</dbReference>
<protein>
    <submittedName>
        <fullName evidence="3">VanZ like family protein</fullName>
    </submittedName>
</protein>
<keyword evidence="1" id="KW-0472">Membrane</keyword>
<keyword evidence="1" id="KW-0812">Transmembrane</keyword>
<dbReference type="InterPro" id="IPR053150">
    <property type="entry name" value="Teicoplanin_resist-assoc"/>
</dbReference>
<evidence type="ECO:0000256" key="1">
    <source>
        <dbReference type="SAM" id="Phobius"/>
    </source>
</evidence>
<feature type="domain" description="VanZ-like" evidence="2">
    <location>
        <begin position="47"/>
        <end position="164"/>
    </location>
</feature>
<accession>A0A1G6ZHG5</accession>
<dbReference type="PANTHER" id="PTHR36834:SF1">
    <property type="entry name" value="INTEGRAL MEMBRANE PROTEIN"/>
    <property type="match status" value="1"/>
</dbReference>
<feature type="transmembrane region" description="Helical" evidence="1">
    <location>
        <begin position="116"/>
        <end position="137"/>
    </location>
</feature>
<organism evidence="3 4">
    <name type="scientific">Streptomyces prasinopilosus</name>
    <dbReference type="NCBI Taxonomy" id="67344"/>
    <lineage>
        <taxon>Bacteria</taxon>
        <taxon>Bacillati</taxon>
        <taxon>Actinomycetota</taxon>
        <taxon>Actinomycetes</taxon>
        <taxon>Kitasatosporales</taxon>
        <taxon>Streptomycetaceae</taxon>
        <taxon>Streptomyces</taxon>
    </lineage>
</organism>
<name>A0A1G6ZHG5_9ACTN</name>
<feature type="transmembrane region" description="Helical" evidence="1">
    <location>
        <begin position="149"/>
        <end position="167"/>
    </location>
</feature>
<feature type="transmembrane region" description="Helical" evidence="1">
    <location>
        <begin position="6"/>
        <end position="26"/>
    </location>
</feature>
<feature type="transmembrane region" description="Helical" evidence="1">
    <location>
        <begin position="80"/>
        <end position="104"/>
    </location>
</feature>
<dbReference type="RefSeq" id="WP_074995475.1">
    <property type="nucleotide sequence ID" value="NZ_FMZK01000015.1"/>
</dbReference>
<sequence length="206" mass="21920">MNVNFDIPPLLVLGPGLIAFAAVTAVRAHRSRPGWTGRHATLRIATAVYAAAVLSITVLPITVTWGQYANQTPWFQQINFIPLVTFDVTAVPNVIMFVPFGMLLPLISRVSGVRRATAVSLLASLCIELTQLLSYVVFNNGRACDVNDLLANALGGLIGFLLVRAALRRPSPAALLRAVALPGSAAHGRRAAGTPVRPRGPVRSRG</sequence>
<proteinExistence type="predicted"/>
<reference evidence="4" key="1">
    <citation type="submission" date="2016-10" db="EMBL/GenBank/DDBJ databases">
        <authorList>
            <person name="Varghese N."/>
            <person name="Submissions S."/>
        </authorList>
    </citation>
    <scope>NUCLEOTIDE SEQUENCE [LARGE SCALE GENOMIC DNA]</scope>
    <source>
        <strain evidence="4">CGMCC 4.3504</strain>
    </source>
</reference>